<protein>
    <recommendedName>
        <fullName evidence="3">DUF4375 domain-containing protein</fullName>
    </recommendedName>
</protein>
<reference evidence="2" key="1">
    <citation type="journal article" date="2019" name="Int. J. Syst. Evol. Microbiol.">
        <title>The Global Catalogue of Microorganisms (GCM) 10K type strain sequencing project: providing services to taxonomists for standard genome sequencing and annotation.</title>
        <authorList>
            <consortium name="The Broad Institute Genomics Platform"/>
            <consortium name="The Broad Institute Genome Sequencing Center for Infectious Disease"/>
            <person name="Wu L."/>
            <person name="Ma J."/>
        </authorList>
    </citation>
    <scope>NUCLEOTIDE SEQUENCE [LARGE SCALE GENOMIC DNA]</scope>
    <source>
        <strain evidence="2">CGMCC 1.15420</strain>
    </source>
</reference>
<comment type="caution">
    <text evidence="1">The sequence shown here is derived from an EMBL/GenBank/DDBJ whole genome shotgun (WGS) entry which is preliminary data.</text>
</comment>
<dbReference type="RefSeq" id="WP_120462584.1">
    <property type="nucleotide sequence ID" value="NZ_BMIW01000003.1"/>
</dbReference>
<proteinExistence type="predicted"/>
<evidence type="ECO:0008006" key="3">
    <source>
        <dbReference type="Google" id="ProtNLM"/>
    </source>
</evidence>
<sequence>MTTLKMTFDVKKMDDMNAEEMNQLLFNTLDEGKHGLLLFVYHMAGKTMFEDYNFYIRNDKAAKDFIDNIWDGNFEDFKGNMQRYVDKYIYSVDEVEEDYSHLIN</sequence>
<keyword evidence="2" id="KW-1185">Reference proteome</keyword>
<accession>A0ABQ1VP89</accession>
<name>A0ABQ1VP89_9BACL</name>
<gene>
    <name evidence="1" type="ORF">GCM10010913_04850</name>
</gene>
<organism evidence="1 2">
    <name type="scientific">Paenibacillus aceti</name>
    <dbReference type="NCBI Taxonomy" id="1820010"/>
    <lineage>
        <taxon>Bacteria</taxon>
        <taxon>Bacillati</taxon>
        <taxon>Bacillota</taxon>
        <taxon>Bacilli</taxon>
        <taxon>Bacillales</taxon>
        <taxon>Paenibacillaceae</taxon>
        <taxon>Paenibacillus</taxon>
    </lineage>
</organism>
<dbReference type="EMBL" id="BMIW01000003">
    <property type="protein sequence ID" value="GGF86401.1"/>
    <property type="molecule type" value="Genomic_DNA"/>
</dbReference>
<dbReference type="Proteomes" id="UP000608420">
    <property type="component" value="Unassembled WGS sequence"/>
</dbReference>
<evidence type="ECO:0000313" key="1">
    <source>
        <dbReference type="EMBL" id="GGF86401.1"/>
    </source>
</evidence>
<evidence type="ECO:0000313" key="2">
    <source>
        <dbReference type="Proteomes" id="UP000608420"/>
    </source>
</evidence>